<dbReference type="Proteomes" id="UP000004290">
    <property type="component" value="Unassembled WGS sequence"/>
</dbReference>
<evidence type="ECO:0000256" key="1">
    <source>
        <dbReference type="SAM" id="Phobius"/>
    </source>
</evidence>
<sequence length="39" mass="4661">MLNSIPYHYTLIFGKSKEFIAFIFLKILDLTTFINCYQI</sequence>
<organism evidence="2 3">
    <name type="scientific">Streptococcus equinus ATCC 700338</name>
    <dbReference type="NCBI Taxonomy" id="864569"/>
    <lineage>
        <taxon>Bacteria</taxon>
        <taxon>Bacillati</taxon>
        <taxon>Bacillota</taxon>
        <taxon>Bacilli</taxon>
        <taxon>Lactobacillales</taxon>
        <taxon>Streptococcaceae</taxon>
        <taxon>Streptococcus</taxon>
    </lineage>
</organism>
<feature type="transmembrane region" description="Helical" evidence="1">
    <location>
        <begin position="20"/>
        <end position="37"/>
    </location>
</feature>
<dbReference type="EMBL" id="AEEL01000020">
    <property type="protein sequence ID" value="EFM26971.1"/>
    <property type="molecule type" value="Genomic_DNA"/>
</dbReference>
<name>E0PF81_STREI</name>
<keyword evidence="3" id="KW-1185">Reference proteome</keyword>
<proteinExistence type="predicted"/>
<gene>
    <name evidence="2" type="ORF">HMPREF9319_1504</name>
</gene>
<evidence type="ECO:0000313" key="3">
    <source>
        <dbReference type="Proteomes" id="UP000004290"/>
    </source>
</evidence>
<evidence type="ECO:0000313" key="2">
    <source>
        <dbReference type="EMBL" id="EFM26971.1"/>
    </source>
</evidence>
<accession>E0PF81</accession>
<keyword evidence="1" id="KW-0472">Membrane</keyword>
<keyword evidence="1" id="KW-0812">Transmembrane</keyword>
<dbReference type="HOGENOM" id="CLU_3317637_0_0_9"/>
<dbReference type="AlphaFoldDB" id="E0PF81"/>
<reference evidence="2 3" key="1">
    <citation type="submission" date="2010-07" db="EMBL/GenBank/DDBJ databases">
        <authorList>
            <person name="Muzny D."/>
            <person name="Qin X."/>
            <person name="Deng J."/>
            <person name="Jiang H."/>
            <person name="Liu Y."/>
            <person name="Qu J."/>
            <person name="Song X.-Z."/>
            <person name="Zhang L."/>
            <person name="Thornton R."/>
            <person name="Coyle M."/>
            <person name="Francisco L."/>
            <person name="Jackson L."/>
            <person name="Javaid M."/>
            <person name="Korchina V."/>
            <person name="Kovar C."/>
            <person name="Mata R."/>
            <person name="Mathew T."/>
            <person name="Ngo R."/>
            <person name="Nguyen L."/>
            <person name="Nguyen N."/>
            <person name="Okwuonu G."/>
            <person name="Ongeri F."/>
            <person name="Pham C."/>
            <person name="Simmons D."/>
            <person name="Wilczek-Boney K."/>
            <person name="Hale W."/>
            <person name="Jakkamsetti A."/>
            <person name="Pham P."/>
            <person name="Ruth R."/>
            <person name="San Lucas F."/>
            <person name="Warren J."/>
            <person name="Zhang J."/>
            <person name="Zhao Z."/>
            <person name="Zhou C."/>
            <person name="Zhu D."/>
            <person name="Lee S."/>
            <person name="Bess C."/>
            <person name="Blankenburg K."/>
            <person name="Forbes L."/>
            <person name="Fu Q."/>
            <person name="Gubbala S."/>
            <person name="Hirani K."/>
            <person name="Jayaseelan J.C."/>
            <person name="Lara F."/>
            <person name="Munidasa M."/>
            <person name="Palculict T."/>
            <person name="Patil S."/>
            <person name="Pu L.-L."/>
            <person name="Saada N."/>
            <person name="Tang L."/>
            <person name="Weissenberger G."/>
            <person name="Zhu Y."/>
            <person name="Hemphill L."/>
            <person name="Shang Y."/>
            <person name="Youmans B."/>
            <person name="Ayvaz T."/>
            <person name="Ross M."/>
            <person name="Santibanez J."/>
            <person name="Aqrawi P."/>
            <person name="Gross S."/>
            <person name="Joshi V."/>
            <person name="Fowler G."/>
            <person name="Nazareth L."/>
            <person name="Reid J."/>
            <person name="Worley K."/>
            <person name="Petrosino J."/>
            <person name="Highlander S."/>
            <person name="Gibbs R."/>
        </authorList>
    </citation>
    <scope>NUCLEOTIDE SEQUENCE [LARGE SCALE GENOMIC DNA]</scope>
    <source>
        <strain evidence="2 3">ATCC 700338</strain>
    </source>
</reference>
<protein>
    <submittedName>
        <fullName evidence="2">Uncharacterized protein</fullName>
    </submittedName>
</protein>
<comment type="caution">
    <text evidence="2">The sequence shown here is derived from an EMBL/GenBank/DDBJ whole genome shotgun (WGS) entry which is preliminary data.</text>
</comment>
<keyword evidence="1" id="KW-1133">Transmembrane helix</keyword>